<dbReference type="EMBL" id="KV480960">
    <property type="protein sequence ID" value="OCT55615.1"/>
    <property type="molecule type" value="Genomic_DNA"/>
</dbReference>
<organism evidence="1">
    <name type="scientific">Xenopus laevis</name>
    <name type="common">African clawed frog</name>
    <dbReference type="NCBI Taxonomy" id="8355"/>
    <lineage>
        <taxon>Eukaryota</taxon>
        <taxon>Metazoa</taxon>
        <taxon>Chordata</taxon>
        <taxon>Craniata</taxon>
        <taxon>Vertebrata</taxon>
        <taxon>Euteleostomi</taxon>
        <taxon>Amphibia</taxon>
        <taxon>Batrachia</taxon>
        <taxon>Anura</taxon>
        <taxon>Pipoidea</taxon>
        <taxon>Pipidae</taxon>
        <taxon>Xenopodinae</taxon>
        <taxon>Xenopus</taxon>
        <taxon>Xenopus</taxon>
    </lineage>
</organism>
<accession>A0A974BNZ5</accession>
<reference evidence="1" key="1">
    <citation type="submission" date="2016-05" db="EMBL/GenBank/DDBJ databases">
        <title>WGS assembly of Xenopus laevis.</title>
        <authorList>
            <person name="Session A."/>
            <person name="Uno Y."/>
            <person name="Kwon T."/>
            <person name="Chapman J."/>
            <person name="Toyoda A."/>
            <person name="Takahashi S."/>
            <person name="Fukui A."/>
            <person name="Hikosaka A."/>
            <person name="Putnam N."/>
            <person name="Stites J."/>
            <person name="Van Heeringen S."/>
            <person name="Quigley I."/>
            <person name="Heinz S."/>
            <person name="Hellsten U."/>
            <person name="Lyons J."/>
            <person name="Suzuki A."/>
            <person name="Kondo M."/>
            <person name="Ogino H."/>
            <person name="Ochi H."/>
            <person name="Bogdanovic O."/>
            <person name="Lister R."/>
            <person name="Georgiou G."/>
            <person name="Paranjpe S."/>
            <person name="Van Kruijsbergen I."/>
            <person name="Mozaffari S."/>
            <person name="Shu S."/>
            <person name="Schmutz J."/>
            <person name="Jenkins J."/>
            <person name="Grimwood J."/>
            <person name="Carlson J."/>
            <person name="Mitros T."/>
            <person name="Simakov O."/>
            <person name="Heald R."/>
            <person name="Miller K."/>
            <person name="Haudenschild C."/>
            <person name="Kuroki Y."/>
            <person name="Tanaka T."/>
            <person name="Michiue T."/>
            <person name="Watanabe M."/>
            <person name="Kinoshita T."/>
            <person name="Ohta Y."/>
            <person name="Mawaribuchi S."/>
            <person name="Suzuki Y."/>
            <person name="Haramoto Y."/>
            <person name="Yamamoto T."/>
            <person name="Takagi C."/>
            <person name="Kitzman J."/>
            <person name="Shendure J."/>
            <person name="Nakayama T."/>
            <person name="Izutsu Y."/>
            <person name="Robert J."/>
            <person name="Dichmann D."/>
            <person name="Flajnik M."/>
            <person name="Houston D."/>
            <person name="Marcotte E."/>
            <person name="Wallingford J."/>
            <person name="Ito Y."/>
            <person name="Asashima M."/>
            <person name="Ueno N."/>
            <person name="Matsuda Y."/>
            <person name="Jan Veenstra G."/>
            <person name="Fujiyama A."/>
            <person name="Harland R."/>
            <person name="Taira M."/>
            <person name="Rokhsar D.S."/>
        </authorList>
    </citation>
    <scope>NUCLEOTIDE SEQUENCE</scope>
    <source>
        <strain evidence="1">J</strain>
        <tissue evidence="1">Blood</tissue>
    </source>
</reference>
<sequence length="75" mass="8101">MGFLVIGSNSLLGRNKASETKSGSLLIGEQWAAGRTVWIPGGGTRSRNGAHLFDLVYALQIGGMYKLKKKCIYIT</sequence>
<gene>
    <name evidence="1" type="ORF">XELAEV_18000409mg</name>
</gene>
<protein>
    <submittedName>
        <fullName evidence="1">Uncharacterized protein</fullName>
    </submittedName>
</protein>
<dbReference type="Proteomes" id="UP000694892">
    <property type="component" value="Unassembled WGS sequence"/>
</dbReference>
<name>A0A974BNZ5_XENLA</name>
<dbReference type="AlphaFoldDB" id="A0A974BNZ5"/>
<evidence type="ECO:0000313" key="1">
    <source>
        <dbReference type="EMBL" id="OCT55615.1"/>
    </source>
</evidence>
<proteinExistence type="predicted"/>